<dbReference type="AlphaFoldDB" id="A0A5K7Z4K1"/>
<dbReference type="OrthoDB" id="5422349at2"/>
<gene>
    <name evidence="2" type="ORF">DSCW_22700</name>
</gene>
<organism evidence="2 3">
    <name type="scientific">Desulfosarcina widdelii</name>
    <dbReference type="NCBI Taxonomy" id="947919"/>
    <lineage>
        <taxon>Bacteria</taxon>
        <taxon>Pseudomonadati</taxon>
        <taxon>Thermodesulfobacteriota</taxon>
        <taxon>Desulfobacteria</taxon>
        <taxon>Desulfobacterales</taxon>
        <taxon>Desulfosarcinaceae</taxon>
        <taxon>Desulfosarcina</taxon>
    </lineage>
</organism>
<name>A0A5K7Z4K1_9BACT</name>
<sequence>MKFIAIFAFCGLFLGMPAVSAALTAEEILLLKENGVSETTIQMMLASEIRAQSTGYANPQETMGVKTIRRPDGRKAIIYTTGRGNRDDKDAEERLKEERAWEMLRHLIVDTRTVED</sequence>
<dbReference type="KEGG" id="dwd:DSCW_22700"/>
<dbReference type="EMBL" id="AP021875">
    <property type="protein sequence ID" value="BBO74853.1"/>
    <property type="molecule type" value="Genomic_DNA"/>
</dbReference>
<evidence type="ECO:0000256" key="1">
    <source>
        <dbReference type="SAM" id="SignalP"/>
    </source>
</evidence>
<keyword evidence="3" id="KW-1185">Reference proteome</keyword>
<proteinExistence type="predicted"/>
<keyword evidence="1" id="KW-0732">Signal</keyword>
<protein>
    <submittedName>
        <fullName evidence="2">Uncharacterized protein</fullName>
    </submittedName>
</protein>
<accession>A0A5K7Z4K1</accession>
<dbReference type="Proteomes" id="UP000427769">
    <property type="component" value="Chromosome"/>
</dbReference>
<reference evidence="2 3" key="1">
    <citation type="submission" date="2019-11" db="EMBL/GenBank/DDBJ databases">
        <title>Comparative genomics of hydrocarbon-degrading Desulfosarcina strains.</title>
        <authorList>
            <person name="Watanabe M."/>
            <person name="Kojima H."/>
            <person name="Fukui M."/>
        </authorList>
    </citation>
    <scope>NUCLEOTIDE SEQUENCE [LARGE SCALE GENOMIC DNA]</scope>
    <source>
        <strain evidence="2 3">PP31</strain>
    </source>
</reference>
<feature type="signal peptide" evidence="1">
    <location>
        <begin position="1"/>
        <end position="21"/>
    </location>
</feature>
<feature type="chain" id="PRO_5024295382" evidence="1">
    <location>
        <begin position="22"/>
        <end position="116"/>
    </location>
</feature>
<evidence type="ECO:0000313" key="2">
    <source>
        <dbReference type="EMBL" id="BBO74853.1"/>
    </source>
</evidence>
<evidence type="ECO:0000313" key="3">
    <source>
        <dbReference type="Proteomes" id="UP000427769"/>
    </source>
</evidence>
<dbReference type="RefSeq" id="WP_155303830.1">
    <property type="nucleotide sequence ID" value="NZ_AP021875.1"/>
</dbReference>